<organism evidence="1 2">
    <name type="scientific">Klebsiella aerogenes (strain ATCC 13048 / DSM 30053 / CCUG 1429 / JCM 1235 / KCTC 2190 / NBRC 13534 / NCIMB 10102 / NCTC 10006 / CDC 819-56)</name>
    <name type="common">Enterobacter aerogenes</name>
    <dbReference type="NCBI Taxonomy" id="1028307"/>
    <lineage>
        <taxon>Bacteria</taxon>
        <taxon>Pseudomonadati</taxon>
        <taxon>Pseudomonadota</taxon>
        <taxon>Gammaproteobacteria</taxon>
        <taxon>Enterobacterales</taxon>
        <taxon>Enterobacteriaceae</taxon>
        <taxon>Klebsiella/Raoultella group</taxon>
        <taxon>Klebsiella</taxon>
    </lineage>
</organism>
<dbReference type="EMBL" id="CP002824">
    <property type="protein sequence ID" value="AEG94955.1"/>
    <property type="molecule type" value="Genomic_DNA"/>
</dbReference>
<accession>A0A0H3FKM9</accession>
<evidence type="ECO:0000313" key="1">
    <source>
        <dbReference type="EMBL" id="AEG94955.1"/>
    </source>
</evidence>
<keyword evidence="2" id="KW-1185">Reference proteome</keyword>
<protein>
    <submittedName>
        <fullName evidence="1">Uncharacterized protein</fullName>
    </submittedName>
</protein>
<reference evidence="1 2" key="1">
    <citation type="journal article" date="2012" name="J. Bacteriol.">
        <title>Complete genome sequence of Enterobacter aerogenes KCTC 2190.</title>
        <authorList>
            <person name="Shin S.H."/>
            <person name="Kim S."/>
            <person name="Kim J.Y."/>
            <person name="Lee S."/>
            <person name="Um Y."/>
            <person name="Oh M.K."/>
            <person name="Kim Y.R."/>
            <person name="Lee J."/>
            <person name="Yang K.S."/>
        </authorList>
    </citation>
    <scope>NUCLEOTIDE SEQUENCE [LARGE SCALE GENOMIC DNA]</scope>
    <source>
        <strain evidence="1 2">KCTC 2190</strain>
    </source>
</reference>
<sequence>MDNLTVYLVLMTERQLYHFQLIYHGRKMTGKLKKFVVVVTIFRYRWTMHNGWKQPGHFPIRMMEASIVLILS</sequence>
<dbReference type="HOGENOM" id="CLU_2716011_0_0_6"/>
<gene>
    <name evidence="1" type="ordered locus">EAE_00080</name>
</gene>
<dbReference type="Proteomes" id="UP000008881">
    <property type="component" value="Chromosome"/>
</dbReference>
<proteinExistence type="predicted"/>
<dbReference type="KEGG" id="eae:EAE_00080"/>
<dbReference type="AlphaFoldDB" id="A0A0H3FKM9"/>
<evidence type="ECO:0000313" key="2">
    <source>
        <dbReference type="Proteomes" id="UP000008881"/>
    </source>
</evidence>
<name>A0A0H3FKM9_KLEAK</name>